<gene>
    <name evidence="2" type="ORF">PHYEVI_LOCUS11477</name>
</gene>
<organism evidence="2 3">
    <name type="scientific">Phyllotreta striolata</name>
    <name type="common">Striped flea beetle</name>
    <name type="synonym">Crioceris striolata</name>
    <dbReference type="NCBI Taxonomy" id="444603"/>
    <lineage>
        <taxon>Eukaryota</taxon>
        <taxon>Metazoa</taxon>
        <taxon>Ecdysozoa</taxon>
        <taxon>Arthropoda</taxon>
        <taxon>Hexapoda</taxon>
        <taxon>Insecta</taxon>
        <taxon>Pterygota</taxon>
        <taxon>Neoptera</taxon>
        <taxon>Endopterygota</taxon>
        <taxon>Coleoptera</taxon>
        <taxon>Polyphaga</taxon>
        <taxon>Cucujiformia</taxon>
        <taxon>Chrysomeloidea</taxon>
        <taxon>Chrysomelidae</taxon>
        <taxon>Galerucinae</taxon>
        <taxon>Alticini</taxon>
        <taxon>Phyllotreta</taxon>
    </lineage>
</organism>
<dbReference type="EMBL" id="OU900102">
    <property type="protein sequence ID" value="CAG9865235.1"/>
    <property type="molecule type" value="Genomic_DNA"/>
</dbReference>
<reference evidence="2" key="1">
    <citation type="submission" date="2022-01" db="EMBL/GenBank/DDBJ databases">
        <authorList>
            <person name="King R."/>
        </authorList>
    </citation>
    <scope>NUCLEOTIDE SEQUENCE</scope>
</reference>
<keyword evidence="1" id="KW-0732">Signal</keyword>
<dbReference type="OrthoDB" id="6736457at2759"/>
<keyword evidence="3" id="KW-1185">Reference proteome</keyword>
<dbReference type="AlphaFoldDB" id="A0A9N9TYA4"/>
<dbReference type="Proteomes" id="UP001153712">
    <property type="component" value="Chromosome 9"/>
</dbReference>
<protein>
    <submittedName>
        <fullName evidence="2">Uncharacterized protein</fullName>
    </submittedName>
</protein>
<accession>A0A9N9TYA4</accession>
<sequence length="396" mass="46670">MKVLVVLSLVALCYSTPLTANRHVTVGEDGTITVTGIQGRELNIYQSIVNPGKLDIIFKSPFGIARKIQIDEMTNNIENVPFNFLDARFAHNLPKEVITQASILAHIFRQYEGIVDEPTYLVLLEKVETLVRHGYVHQAVLEALKTFEKIHLVEEMKKDEAERIVDNVVREQLTEGVQYPTQVYNKMHQVSGVVPVQGVYGLNQYKTVLPYQKFFGIQGLWNIKYMTPYQRQVLLQQLKQKIQFERLVGKVNPVDVLKVEELEQIVEPMNQYRYTQTQVSPLTRFMNNMGLIKGQQYYQQYQGQYVPQQYQGQYVPQQWQQLKQLHQLEQLEQLEKMEVLRELGQQQQQQQYYQQQYYQHTYPQGIYQQRQMVPQQYEQTRFVNQQFGYGRIPMVY</sequence>
<feature type="signal peptide" evidence="1">
    <location>
        <begin position="1"/>
        <end position="15"/>
    </location>
</feature>
<name>A0A9N9TYA4_PHYSR</name>
<evidence type="ECO:0000256" key="1">
    <source>
        <dbReference type="SAM" id="SignalP"/>
    </source>
</evidence>
<evidence type="ECO:0000313" key="3">
    <source>
        <dbReference type="Proteomes" id="UP001153712"/>
    </source>
</evidence>
<feature type="chain" id="PRO_5040434572" evidence="1">
    <location>
        <begin position="16"/>
        <end position="396"/>
    </location>
</feature>
<evidence type="ECO:0000313" key="2">
    <source>
        <dbReference type="EMBL" id="CAG9865235.1"/>
    </source>
</evidence>
<proteinExistence type="predicted"/>